<feature type="transmembrane region" description="Helical" evidence="13">
    <location>
        <begin position="316"/>
        <end position="335"/>
    </location>
</feature>
<evidence type="ECO:0000256" key="9">
    <source>
        <dbReference type="ARBA" id="ARBA00022989"/>
    </source>
</evidence>
<evidence type="ECO:0000256" key="3">
    <source>
        <dbReference type="ARBA" id="ARBA00010199"/>
    </source>
</evidence>
<protein>
    <recommendedName>
        <fullName evidence="4">Probable multidrug resistance protein NorM</fullName>
    </recommendedName>
    <alternativeName>
        <fullName evidence="12">Multidrug-efflux transporter</fullName>
    </alternativeName>
</protein>
<dbReference type="Pfam" id="PF01554">
    <property type="entry name" value="MatE"/>
    <property type="match status" value="2"/>
</dbReference>
<comment type="subcellular location">
    <subcellularLocation>
        <location evidence="2">Cell membrane</location>
        <topology evidence="2">Multi-pass membrane protein</topology>
    </subcellularLocation>
</comment>
<dbReference type="PANTHER" id="PTHR43298">
    <property type="entry name" value="MULTIDRUG RESISTANCE PROTEIN NORM-RELATED"/>
    <property type="match status" value="1"/>
</dbReference>
<evidence type="ECO:0000256" key="8">
    <source>
        <dbReference type="ARBA" id="ARBA00022692"/>
    </source>
</evidence>
<feature type="transmembrane region" description="Helical" evidence="13">
    <location>
        <begin position="136"/>
        <end position="160"/>
    </location>
</feature>
<name>A0ABV1ELC2_9FIRM</name>
<sequence length="464" mass="49697">MTQKQDLLTGSVPKKLIRFAFPLFLANLLQALYNVVDMLVVGKMVGETGLAAISNASMLCFIINSLCIGLTMGGSVLVAQYKGAGDQKGQRDTIGMLFLLSLAASVVVTILGLAVYEPLFRVLDVPAEAYPDACGYMEIICWGTVFVFGYNTVCSILKGLGDSKTPLFFVGAATILNVLLDVLLVGPCSMGTAGAAWATITAQGGSFLGSLVYLWRRQWSFPHEKIELRREILLAILKIGLPTATQMVVVNTAYLLVTGMLNPFGTAVAAASGVGLKINTFAGMHCWAIGQAITAMVGQCVGAGQIRRARQVVRSGLLLNLAVTAAVVVTVQFLAEPLIRLFDSTSPEVIRVGVLYLRLCCGVNSLVYAAMYTLDSFSIGVGAAHVAMVNALLDAVVVRLPVAWLLAFSLSMGFSGIYLGQALSPILPALVGFIYFKSRGWERKTLVREPLRAAAETNKRRRRI</sequence>
<evidence type="ECO:0000256" key="13">
    <source>
        <dbReference type="SAM" id="Phobius"/>
    </source>
</evidence>
<organism evidence="14 15">
    <name type="scientific">Flavonifractor hominis</name>
    <dbReference type="NCBI Taxonomy" id="3133178"/>
    <lineage>
        <taxon>Bacteria</taxon>
        <taxon>Bacillati</taxon>
        <taxon>Bacillota</taxon>
        <taxon>Clostridia</taxon>
        <taxon>Eubacteriales</taxon>
        <taxon>Oscillospiraceae</taxon>
        <taxon>Flavonifractor</taxon>
    </lineage>
</organism>
<feature type="transmembrane region" description="Helical" evidence="13">
    <location>
        <begin position="56"/>
        <end position="81"/>
    </location>
</feature>
<feature type="transmembrane region" description="Helical" evidence="13">
    <location>
        <begin position="192"/>
        <end position="215"/>
    </location>
</feature>
<feature type="transmembrane region" description="Helical" evidence="13">
    <location>
        <begin position="416"/>
        <end position="436"/>
    </location>
</feature>
<dbReference type="RefSeq" id="WP_349139083.1">
    <property type="nucleotide sequence ID" value="NZ_JBBMFT010000001.1"/>
</dbReference>
<dbReference type="InterPro" id="IPR050222">
    <property type="entry name" value="MATE_MdtK"/>
</dbReference>
<keyword evidence="10" id="KW-0406">Ion transport</keyword>
<feature type="transmembrane region" description="Helical" evidence="13">
    <location>
        <begin position="16"/>
        <end position="36"/>
    </location>
</feature>
<keyword evidence="11 13" id="KW-0472">Membrane</keyword>
<feature type="transmembrane region" description="Helical" evidence="13">
    <location>
        <begin position="386"/>
        <end position="410"/>
    </location>
</feature>
<evidence type="ECO:0000256" key="4">
    <source>
        <dbReference type="ARBA" id="ARBA00020268"/>
    </source>
</evidence>
<accession>A0ABV1ELC2</accession>
<feature type="transmembrane region" description="Helical" evidence="13">
    <location>
        <begin position="281"/>
        <end position="304"/>
    </location>
</feature>
<keyword evidence="6" id="KW-0050">Antiport</keyword>
<evidence type="ECO:0000256" key="5">
    <source>
        <dbReference type="ARBA" id="ARBA00022448"/>
    </source>
</evidence>
<evidence type="ECO:0000256" key="12">
    <source>
        <dbReference type="ARBA" id="ARBA00031636"/>
    </source>
</evidence>
<feature type="transmembrane region" description="Helical" evidence="13">
    <location>
        <begin position="167"/>
        <end position="186"/>
    </location>
</feature>
<keyword evidence="7" id="KW-1003">Cell membrane</keyword>
<keyword evidence="5" id="KW-0813">Transport</keyword>
<comment type="function">
    <text evidence="1">Multidrug efflux pump.</text>
</comment>
<dbReference type="PANTHER" id="PTHR43298:SF2">
    <property type="entry name" value="FMN_FAD EXPORTER YEEO-RELATED"/>
    <property type="match status" value="1"/>
</dbReference>
<dbReference type="NCBIfam" id="TIGR00797">
    <property type="entry name" value="matE"/>
    <property type="match status" value="1"/>
</dbReference>
<feature type="transmembrane region" description="Helical" evidence="13">
    <location>
        <begin position="355"/>
        <end position="374"/>
    </location>
</feature>
<dbReference type="PIRSF" id="PIRSF006603">
    <property type="entry name" value="DinF"/>
    <property type="match status" value="1"/>
</dbReference>
<evidence type="ECO:0000256" key="2">
    <source>
        <dbReference type="ARBA" id="ARBA00004651"/>
    </source>
</evidence>
<dbReference type="InterPro" id="IPR048279">
    <property type="entry name" value="MdtK-like"/>
</dbReference>
<keyword evidence="8 13" id="KW-0812">Transmembrane</keyword>
<gene>
    <name evidence="14" type="ORF">WMO45_02535</name>
</gene>
<evidence type="ECO:0000256" key="11">
    <source>
        <dbReference type="ARBA" id="ARBA00023136"/>
    </source>
</evidence>
<dbReference type="CDD" id="cd13138">
    <property type="entry name" value="MATE_yoeA_like"/>
    <property type="match status" value="1"/>
</dbReference>
<reference evidence="14 15" key="1">
    <citation type="submission" date="2024-03" db="EMBL/GenBank/DDBJ databases">
        <title>Human intestinal bacterial collection.</title>
        <authorList>
            <person name="Pauvert C."/>
            <person name="Hitch T.C.A."/>
            <person name="Clavel T."/>
        </authorList>
    </citation>
    <scope>NUCLEOTIDE SEQUENCE [LARGE SCALE GENOMIC DNA]</scope>
    <source>
        <strain evidence="14 15">CLA-AP-H34</strain>
    </source>
</reference>
<keyword evidence="9 13" id="KW-1133">Transmembrane helix</keyword>
<evidence type="ECO:0000256" key="6">
    <source>
        <dbReference type="ARBA" id="ARBA00022449"/>
    </source>
</evidence>
<evidence type="ECO:0000256" key="10">
    <source>
        <dbReference type="ARBA" id="ARBA00023065"/>
    </source>
</evidence>
<evidence type="ECO:0000256" key="1">
    <source>
        <dbReference type="ARBA" id="ARBA00003408"/>
    </source>
</evidence>
<dbReference type="InterPro" id="IPR002528">
    <property type="entry name" value="MATE_fam"/>
</dbReference>
<dbReference type="Proteomes" id="UP001440599">
    <property type="component" value="Unassembled WGS sequence"/>
</dbReference>
<comment type="caution">
    <text evidence="14">The sequence shown here is derived from an EMBL/GenBank/DDBJ whole genome shotgun (WGS) entry which is preliminary data.</text>
</comment>
<dbReference type="EMBL" id="JBBMFT010000001">
    <property type="protein sequence ID" value="MEQ2455385.1"/>
    <property type="molecule type" value="Genomic_DNA"/>
</dbReference>
<evidence type="ECO:0000256" key="7">
    <source>
        <dbReference type="ARBA" id="ARBA00022475"/>
    </source>
</evidence>
<comment type="similarity">
    <text evidence="3">Belongs to the multi antimicrobial extrusion (MATE) (TC 2.A.66.1) family.</text>
</comment>
<keyword evidence="15" id="KW-1185">Reference proteome</keyword>
<proteinExistence type="inferred from homology"/>
<evidence type="ECO:0000313" key="14">
    <source>
        <dbReference type="EMBL" id="MEQ2455385.1"/>
    </source>
</evidence>
<evidence type="ECO:0000313" key="15">
    <source>
        <dbReference type="Proteomes" id="UP001440599"/>
    </source>
</evidence>
<feature type="transmembrane region" description="Helical" evidence="13">
    <location>
        <begin position="93"/>
        <end position="116"/>
    </location>
</feature>